<dbReference type="InterPro" id="IPR001245">
    <property type="entry name" value="Ser-Thr/Tyr_kinase_cat_dom"/>
</dbReference>
<dbReference type="Pfam" id="PF07714">
    <property type="entry name" value="PK_Tyr_Ser-Thr"/>
    <property type="match status" value="1"/>
</dbReference>
<dbReference type="SUPFAM" id="SSF56112">
    <property type="entry name" value="Protein kinase-like (PK-like)"/>
    <property type="match status" value="1"/>
</dbReference>
<feature type="domain" description="Protein kinase" evidence="3">
    <location>
        <begin position="214"/>
        <end position="470"/>
    </location>
</feature>
<evidence type="ECO:0000313" key="5">
    <source>
        <dbReference type="Proteomes" id="UP000484255"/>
    </source>
</evidence>
<name>A0A7C9TIW2_9BURK</name>
<gene>
    <name evidence="4" type="ORF">G3A44_09060</name>
</gene>
<dbReference type="GO" id="GO:0004672">
    <property type="term" value="F:protein kinase activity"/>
    <property type="evidence" value="ECO:0007669"/>
    <property type="project" value="InterPro"/>
</dbReference>
<dbReference type="EMBL" id="JAAGOH010000008">
    <property type="protein sequence ID" value="NDY91338.1"/>
    <property type="molecule type" value="Genomic_DNA"/>
</dbReference>
<evidence type="ECO:0000259" key="3">
    <source>
        <dbReference type="PROSITE" id="PS50011"/>
    </source>
</evidence>
<keyword evidence="1" id="KW-0433">Leucine-rich repeat</keyword>
<protein>
    <submittedName>
        <fullName evidence="4">Leucine-rich repeat domain-containing protein</fullName>
    </submittedName>
</protein>
<dbReference type="AlphaFoldDB" id="A0A7C9TIW2"/>
<keyword evidence="2" id="KW-0677">Repeat</keyword>
<dbReference type="InterPro" id="IPR001611">
    <property type="entry name" value="Leu-rich_rpt"/>
</dbReference>
<evidence type="ECO:0000256" key="1">
    <source>
        <dbReference type="ARBA" id="ARBA00022614"/>
    </source>
</evidence>
<accession>A0A7C9TIW2</accession>
<dbReference type="InterPro" id="IPR050216">
    <property type="entry name" value="LRR_domain-containing"/>
</dbReference>
<dbReference type="Gene3D" id="3.80.10.10">
    <property type="entry name" value="Ribonuclease Inhibitor"/>
    <property type="match status" value="1"/>
</dbReference>
<organism evidence="4 5">
    <name type="scientific">Ideonella livida</name>
    <dbReference type="NCBI Taxonomy" id="2707176"/>
    <lineage>
        <taxon>Bacteria</taxon>
        <taxon>Pseudomonadati</taxon>
        <taxon>Pseudomonadota</taxon>
        <taxon>Betaproteobacteria</taxon>
        <taxon>Burkholderiales</taxon>
        <taxon>Sphaerotilaceae</taxon>
        <taxon>Ideonella</taxon>
    </lineage>
</organism>
<dbReference type="SUPFAM" id="SSF52058">
    <property type="entry name" value="L domain-like"/>
    <property type="match status" value="1"/>
</dbReference>
<dbReference type="SMART" id="SM00364">
    <property type="entry name" value="LRR_BAC"/>
    <property type="match status" value="4"/>
</dbReference>
<dbReference type="InterPro" id="IPR011009">
    <property type="entry name" value="Kinase-like_dom_sf"/>
</dbReference>
<dbReference type="PANTHER" id="PTHR48051:SF1">
    <property type="entry name" value="RAS SUPPRESSOR PROTEIN 1"/>
    <property type="match status" value="1"/>
</dbReference>
<comment type="caution">
    <text evidence="4">The sequence shown here is derived from an EMBL/GenBank/DDBJ whole genome shotgun (WGS) entry which is preliminary data.</text>
</comment>
<dbReference type="InterPro" id="IPR032675">
    <property type="entry name" value="LRR_dom_sf"/>
</dbReference>
<dbReference type="InterPro" id="IPR000719">
    <property type="entry name" value="Prot_kinase_dom"/>
</dbReference>
<dbReference type="RefSeq" id="WP_163457185.1">
    <property type="nucleotide sequence ID" value="NZ_JAAGOH010000008.1"/>
</dbReference>
<dbReference type="GO" id="GO:0005737">
    <property type="term" value="C:cytoplasm"/>
    <property type="evidence" value="ECO:0007669"/>
    <property type="project" value="TreeGrafter"/>
</dbReference>
<dbReference type="PROSITE" id="PS50011">
    <property type="entry name" value="PROTEIN_KINASE_DOM"/>
    <property type="match status" value="1"/>
</dbReference>
<reference evidence="4 5" key="1">
    <citation type="submission" date="2020-02" db="EMBL/GenBank/DDBJ databases">
        <title>Ideonella bacterium strain TBM-1.</title>
        <authorList>
            <person name="Chen W.-M."/>
        </authorList>
    </citation>
    <scope>NUCLEOTIDE SEQUENCE [LARGE SCALE GENOMIC DNA]</scope>
    <source>
        <strain evidence="4 5">TBM-1</strain>
    </source>
</reference>
<dbReference type="PANTHER" id="PTHR48051">
    <property type="match status" value="1"/>
</dbReference>
<sequence length="470" mass="48187">MSLDTLNALRAGRLAGATQVRLNGCGLTALPEELRALAPTLEVLDVGHNPLGTLPPWLAELPRLQVLFASYTPLTVVPEVLGACTALRQIGLRNCQLHTLPAAALPPRLRWLTLTANALSSVPAALGDCAELEKLMLSGNRLAQLPASLAGLSRLALLRVAANGLIQWPGWVGELPALAWLAVAGNPWCDAAPPATAAPATAATAHRDIPWTELTLGAVLGQGAGGTTWQARWTPPGGPGGSGCGAAAGQDVAVKVFGGAITSDGTPATELAASLCPGPHPQLTSALGAVSGHPEGASALVMPLLPARLRPLAGPPSLASCSRDVYDPALRLCPADAHAVAAQAAAALAHLHAHGVLHGDVYAHNLLWAPADPLAGLPAQAVLSDLGAALRWPHRLAPAWPAVQRLEVLALGHLLDELALRLDGHGPGLQAQAAALRRHWAPWQAACREPVPARRPAVAEVAAALARPPA</sequence>
<dbReference type="Gene3D" id="1.10.510.10">
    <property type="entry name" value="Transferase(Phosphotransferase) domain 1"/>
    <property type="match status" value="1"/>
</dbReference>
<evidence type="ECO:0000256" key="2">
    <source>
        <dbReference type="ARBA" id="ARBA00022737"/>
    </source>
</evidence>
<evidence type="ECO:0000313" key="4">
    <source>
        <dbReference type="EMBL" id="NDY91338.1"/>
    </source>
</evidence>
<dbReference type="Pfam" id="PF13855">
    <property type="entry name" value="LRR_8"/>
    <property type="match status" value="1"/>
</dbReference>
<keyword evidence="5" id="KW-1185">Reference proteome</keyword>
<dbReference type="Proteomes" id="UP000484255">
    <property type="component" value="Unassembled WGS sequence"/>
</dbReference>
<proteinExistence type="predicted"/>
<dbReference type="GO" id="GO:0005524">
    <property type="term" value="F:ATP binding"/>
    <property type="evidence" value="ECO:0007669"/>
    <property type="project" value="InterPro"/>
</dbReference>
<dbReference type="Pfam" id="PF00560">
    <property type="entry name" value="LRR_1"/>
    <property type="match status" value="1"/>
</dbReference>